<dbReference type="InterPro" id="IPR036890">
    <property type="entry name" value="HATPase_C_sf"/>
</dbReference>
<dbReference type="PANTHER" id="PTHR41523">
    <property type="entry name" value="TWO-COMPONENT SYSTEM SENSOR PROTEIN"/>
    <property type="match status" value="1"/>
</dbReference>
<evidence type="ECO:0000256" key="3">
    <source>
        <dbReference type="ARBA" id="ARBA00021740"/>
    </source>
</evidence>
<dbReference type="AlphaFoldDB" id="A0A1L3F0M9"/>
<comment type="catalytic activity">
    <reaction evidence="1">
        <text>ATP + protein L-histidine = ADP + protein N-phospho-L-histidine.</text>
        <dbReference type="EC" id="2.7.13.3"/>
    </reaction>
</comment>
<sequence length="348" mass="38313">MLDLFGQSDEARIGEIAAGYAASRTQTSTDSERRFRDLLQALPAAIYTTDAEGCITFFNRACIDFAGRLPKIGEMWCVTWKLYLPDGTALPHDECPMAIALKQNRPVRDVEAVAERPDGSRICFMPYPTPLRDERGRLVGAVNMLVDITARKQAEQRMMLLTSEVDHRSNNLLAVAQAMLRLTKADTAEEFQTVFAGRLSALANVQRLFSASRWTGANLKTIVEEELRPYASRDGERIKIAGDDVRLPPTLAQSIAVALHELATNAAKYGALSRPSGRLEISWETKGAEALVLHWSESGGPRVNEAPTRKGFGIGAVDGIIRTLRGTITRQWRPEGLVCELSFPEGVA</sequence>
<evidence type="ECO:0000259" key="13">
    <source>
        <dbReference type="PROSITE" id="PS50112"/>
    </source>
</evidence>
<dbReference type="GO" id="GO:0005524">
    <property type="term" value="F:ATP binding"/>
    <property type="evidence" value="ECO:0007669"/>
    <property type="project" value="UniProtKB-KW"/>
</dbReference>
<dbReference type="CDD" id="cd00130">
    <property type="entry name" value="PAS"/>
    <property type="match status" value="1"/>
</dbReference>
<proteinExistence type="predicted"/>
<dbReference type="SUPFAM" id="SSF55785">
    <property type="entry name" value="PYP-like sensor domain (PAS domain)"/>
    <property type="match status" value="1"/>
</dbReference>
<evidence type="ECO:0000256" key="11">
    <source>
        <dbReference type="ARBA" id="ARBA00022840"/>
    </source>
</evidence>
<keyword evidence="12" id="KW-0843">Virulence</keyword>
<dbReference type="Gene3D" id="3.30.450.20">
    <property type="entry name" value="PAS domain"/>
    <property type="match status" value="1"/>
</dbReference>
<dbReference type="InterPro" id="IPR000700">
    <property type="entry name" value="PAS-assoc_C"/>
</dbReference>
<evidence type="ECO:0000256" key="1">
    <source>
        <dbReference type="ARBA" id="ARBA00000085"/>
    </source>
</evidence>
<keyword evidence="8" id="KW-0677">Repeat</keyword>
<evidence type="ECO:0000256" key="6">
    <source>
        <dbReference type="ARBA" id="ARBA00022643"/>
    </source>
</evidence>
<dbReference type="PANTHER" id="PTHR41523:SF8">
    <property type="entry name" value="ETHYLENE RESPONSE SENSOR PROTEIN"/>
    <property type="match status" value="1"/>
</dbReference>
<dbReference type="SUPFAM" id="SSF55874">
    <property type="entry name" value="ATPase domain of HSP90 chaperone/DNA topoisomerase II/histidine kinase"/>
    <property type="match status" value="1"/>
</dbReference>
<dbReference type="InterPro" id="IPR013656">
    <property type="entry name" value="PAS_4"/>
</dbReference>
<evidence type="ECO:0000256" key="5">
    <source>
        <dbReference type="ARBA" id="ARBA00022630"/>
    </source>
</evidence>
<dbReference type="Proteomes" id="UP000181962">
    <property type="component" value="Chromosome"/>
</dbReference>
<evidence type="ECO:0000256" key="10">
    <source>
        <dbReference type="ARBA" id="ARBA00022777"/>
    </source>
</evidence>
<gene>
    <name evidence="15" type="ORF">BKD09_00915</name>
</gene>
<evidence type="ECO:0000259" key="14">
    <source>
        <dbReference type="PROSITE" id="PS50113"/>
    </source>
</evidence>
<keyword evidence="10" id="KW-0418">Kinase</keyword>
<evidence type="ECO:0000313" key="15">
    <source>
        <dbReference type="EMBL" id="APG06875.1"/>
    </source>
</evidence>
<dbReference type="Pfam" id="PF08448">
    <property type="entry name" value="PAS_4"/>
    <property type="match status" value="1"/>
</dbReference>
<keyword evidence="4" id="KW-0597">Phosphoprotein</keyword>
<protein>
    <recommendedName>
        <fullName evidence="3">Blue-light-activated histidine kinase</fullName>
        <ecNumber evidence="2">2.7.13.3</ecNumber>
    </recommendedName>
</protein>
<evidence type="ECO:0000256" key="7">
    <source>
        <dbReference type="ARBA" id="ARBA00022679"/>
    </source>
</evidence>
<name>A0A1L3F0M9_BRAJP</name>
<keyword evidence="7" id="KW-0808">Transferase</keyword>
<keyword evidence="5" id="KW-0285">Flavoprotein</keyword>
<keyword evidence="6" id="KW-0288">FMN</keyword>
<dbReference type="InterPro" id="IPR000014">
    <property type="entry name" value="PAS"/>
</dbReference>
<dbReference type="EMBL" id="CP017637">
    <property type="protein sequence ID" value="APG06875.1"/>
    <property type="molecule type" value="Genomic_DNA"/>
</dbReference>
<dbReference type="Pfam" id="PF07536">
    <property type="entry name" value="HWE_HK"/>
    <property type="match status" value="1"/>
</dbReference>
<evidence type="ECO:0000256" key="9">
    <source>
        <dbReference type="ARBA" id="ARBA00022741"/>
    </source>
</evidence>
<dbReference type="SMART" id="SM00911">
    <property type="entry name" value="HWE_HK"/>
    <property type="match status" value="1"/>
</dbReference>
<evidence type="ECO:0000256" key="4">
    <source>
        <dbReference type="ARBA" id="ARBA00022553"/>
    </source>
</evidence>
<dbReference type="InterPro" id="IPR011102">
    <property type="entry name" value="Sig_transdc_His_kinase_HWE"/>
</dbReference>
<dbReference type="InterPro" id="IPR035965">
    <property type="entry name" value="PAS-like_dom_sf"/>
</dbReference>
<organism evidence="15 16">
    <name type="scientific">Bradyrhizobium japonicum</name>
    <dbReference type="NCBI Taxonomy" id="375"/>
    <lineage>
        <taxon>Bacteria</taxon>
        <taxon>Pseudomonadati</taxon>
        <taxon>Pseudomonadota</taxon>
        <taxon>Alphaproteobacteria</taxon>
        <taxon>Hyphomicrobiales</taxon>
        <taxon>Nitrobacteraceae</taxon>
        <taxon>Bradyrhizobium</taxon>
    </lineage>
</organism>
<reference evidence="15 16" key="1">
    <citation type="submission" date="2016-11" db="EMBL/GenBank/DDBJ databases">
        <title>Complete Genome Sequence of Bradyrhizobium sp. strain J5, an isolated from soybean nodule in Hokkaido.</title>
        <authorList>
            <person name="Kanehara K."/>
        </authorList>
    </citation>
    <scope>NUCLEOTIDE SEQUENCE [LARGE SCALE GENOMIC DNA]</scope>
    <source>
        <strain evidence="15 16">J5</strain>
    </source>
</reference>
<dbReference type="EC" id="2.7.13.3" evidence="2"/>
<dbReference type="GO" id="GO:0004673">
    <property type="term" value="F:protein histidine kinase activity"/>
    <property type="evidence" value="ECO:0007669"/>
    <property type="project" value="UniProtKB-EC"/>
</dbReference>
<dbReference type="Gene3D" id="3.30.565.10">
    <property type="entry name" value="Histidine kinase-like ATPase, C-terminal domain"/>
    <property type="match status" value="1"/>
</dbReference>
<accession>A0A1L3F0M9</accession>
<evidence type="ECO:0000256" key="12">
    <source>
        <dbReference type="ARBA" id="ARBA00023026"/>
    </source>
</evidence>
<keyword evidence="9" id="KW-0547">Nucleotide-binding</keyword>
<dbReference type="PROSITE" id="PS50112">
    <property type="entry name" value="PAS"/>
    <property type="match status" value="1"/>
</dbReference>
<evidence type="ECO:0000256" key="8">
    <source>
        <dbReference type="ARBA" id="ARBA00022737"/>
    </source>
</evidence>
<keyword evidence="11" id="KW-0067">ATP-binding</keyword>
<dbReference type="PROSITE" id="PS50113">
    <property type="entry name" value="PAC"/>
    <property type="match status" value="1"/>
</dbReference>
<evidence type="ECO:0000256" key="2">
    <source>
        <dbReference type="ARBA" id="ARBA00012438"/>
    </source>
</evidence>
<evidence type="ECO:0000313" key="16">
    <source>
        <dbReference type="Proteomes" id="UP000181962"/>
    </source>
</evidence>
<feature type="domain" description="PAC" evidence="14">
    <location>
        <begin position="108"/>
        <end position="160"/>
    </location>
</feature>
<feature type="domain" description="PAS" evidence="13">
    <location>
        <begin position="31"/>
        <end position="67"/>
    </location>
</feature>
<dbReference type="NCBIfam" id="TIGR00229">
    <property type="entry name" value="sensory_box"/>
    <property type="match status" value="1"/>
</dbReference>